<dbReference type="Pfam" id="PF24883">
    <property type="entry name" value="NPHP3_N"/>
    <property type="match status" value="1"/>
</dbReference>
<dbReference type="SUPFAM" id="SSF52540">
    <property type="entry name" value="P-loop containing nucleoside triphosphate hydrolases"/>
    <property type="match status" value="1"/>
</dbReference>
<dbReference type="Gene3D" id="3.40.50.300">
    <property type="entry name" value="P-loop containing nucleotide triphosphate hydrolases"/>
    <property type="match status" value="1"/>
</dbReference>
<dbReference type="OrthoDB" id="5967843at2759"/>
<proteinExistence type="predicted"/>
<dbReference type="InterPro" id="IPR056884">
    <property type="entry name" value="NPHP3-like_N"/>
</dbReference>
<feature type="domain" description="Nephrocystin 3-like N-terminal" evidence="3">
    <location>
        <begin position="254"/>
        <end position="411"/>
    </location>
</feature>
<gene>
    <name evidence="4" type="ORF">FA15DRAFT_695481</name>
</gene>
<evidence type="ECO:0000313" key="4">
    <source>
        <dbReference type="EMBL" id="TFK22792.1"/>
    </source>
</evidence>
<dbReference type="EMBL" id="ML210232">
    <property type="protein sequence ID" value="TFK22792.1"/>
    <property type="molecule type" value="Genomic_DNA"/>
</dbReference>
<sequence>MYARSLSSTATSTTVTSLVYAPDALPIPYPEKTYKSRLNVPGYYQSFIADPYWKDYISCWLIIARDTYKRALANDHLLVKETAELTDAFARIYEMAQAYDEILRKPKGLRVGCDDAKKIATHITTLVQRFEITEQVSAERARKRQEELSAIHAETGGEKSSESSKGVKVGRQDAKKIASHVNKLVKEFEKTEQITSYLADSRQRELKALQESRGTYDKLLDRRLEEFSFLYAYRRPPPCNVADRAEAMRRLIGWLETVDTTKPIFWLHGEPNCGKSVFVHHIFQRLHYHEAVASTFRFNKHTDQATLGEIFISNLITDIGHYLGPAFRTALHEIAPEGIFENNRFLKRSLDQQLVELLVPAFDHIPEAKKKPLLIIIDGIERCDYDALINLFGVVEIAIQKLPICFIIVSRPEDYLQAYLGNGGILGRYVESAFLPPLPLESVNRPESSRESIDTYETLVTPAPTSFTWDVAVEPTDSPRVGQRDIDERHILHSNDVWRS</sequence>
<name>A0A5C3KQU2_COPMA</name>
<keyword evidence="5" id="KW-1185">Reference proteome</keyword>
<dbReference type="Proteomes" id="UP000307440">
    <property type="component" value="Unassembled WGS sequence"/>
</dbReference>
<dbReference type="AlphaFoldDB" id="A0A5C3KQU2"/>
<keyword evidence="1" id="KW-0677">Repeat</keyword>
<evidence type="ECO:0000256" key="2">
    <source>
        <dbReference type="SAM" id="MobiDB-lite"/>
    </source>
</evidence>
<reference evidence="4 5" key="1">
    <citation type="journal article" date="2019" name="Nat. Ecol. Evol.">
        <title>Megaphylogeny resolves global patterns of mushroom evolution.</title>
        <authorList>
            <person name="Varga T."/>
            <person name="Krizsan K."/>
            <person name="Foldi C."/>
            <person name="Dima B."/>
            <person name="Sanchez-Garcia M."/>
            <person name="Sanchez-Ramirez S."/>
            <person name="Szollosi G.J."/>
            <person name="Szarkandi J.G."/>
            <person name="Papp V."/>
            <person name="Albert L."/>
            <person name="Andreopoulos W."/>
            <person name="Angelini C."/>
            <person name="Antonin V."/>
            <person name="Barry K.W."/>
            <person name="Bougher N.L."/>
            <person name="Buchanan P."/>
            <person name="Buyck B."/>
            <person name="Bense V."/>
            <person name="Catcheside P."/>
            <person name="Chovatia M."/>
            <person name="Cooper J."/>
            <person name="Damon W."/>
            <person name="Desjardin D."/>
            <person name="Finy P."/>
            <person name="Geml J."/>
            <person name="Haridas S."/>
            <person name="Hughes K."/>
            <person name="Justo A."/>
            <person name="Karasinski D."/>
            <person name="Kautmanova I."/>
            <person name="Kiss B."/>
            <person name="Kocsube S."/>
            <person name="Kotiranta H."/>
            <person name="LaButti K.M."/>
            <person name="Lechner B.E."/>
            <person name="Liimatainen K."/>
            <person name="Lipzen A."/>
            <person name="Lukacs Z."/>
            <person name="Mihaltcheva S."/>
            <person name="Morgado L.N."/>
            <person name="Niskanen T."/>
            <person name="Noordeloos M.E."/>
            <person name="Ohm R.A."/>
            <person name="Ortiz-Santana B."/>
            <person name="Ovrebo C."/>
            <person name="Racz N."/>
            <person name="Riley R."/>
            <person name="Savchenko A."/>
            <person name="Shiryaev A."/>
            <person name="Soop K."/>
            <person name="Spirin V."/>
            <person name="Szebenyi C."/>
            <person name="Tomsovsky M."/>
            <person name="Tulloss R.E."/>
            <person name="Uehling J."/>
            <person name="Grigoriev I.V."/>
            <person name="Vagvolgyi C."/>
            <person name="Papp T."/>
            <person name="Martin F.M."/>
            <person name="Miettinen O."/>
            <person name="Hibbett D.S."/>
            <person name="Nagy L.G."/>
        </authorList>
    </citation>
    <scope>NUCLEOTIDE SEQUENCE [LARGE SCALE GENOMIC DNA]</scope>
    <source>
        <strain evidence="4 5">CBS 121175</strain>
    </source>
</reference>
<accession>A0A5C3KQU2</accession>
<organism evidence="4 5">
    <name type="scientific">Coprinopsis marcescibilis</name>
    <name type="common">Agaric fungus</name>
    <name type="synonym">Psathyrella marcescibilis</name>
    <dbReference type="NCBI Taxonomy" id="230819"/>
    <lineage>
        <taxon>Eukaryota</taxon>
        <taxon>Fungi</taxon>
        <taxon>Dikarya</taxon>
        <taxon>Basidiomycota</taxon>
        <taxon>Agaricomycotina</taxon>
        <taxon>Agaricomycetes</taxon>
        <taxon>Agaricomycetidae</taxon>
        <taxon>Agaricales</taxon>
        <taxon>Agaricineae</taxon>
        <taxon>Psathyrellaceae</taxon>
        <taxon>Coprinopsis</taxon>
    </lineage>
</organism>
<evidence type="ECO:0000259" key="3">
    <source>
        <dbReference type="Pfam" id="PF24883"/>
    </source>
</evidence>
<protein>
    <recommendedName>
        <fullName evidence="3">Nephrocystin 3-like N-terminal domain-containing protein</fullName>
    </recommendedName>
</protein>
<feature type="region of interest" description="Disordered" evidence="2">
    <location>
        <begin position="151"/>
        <end position="172"/>
    </location>
</feature>
<feature type="compositionally biased region" description="Basic and acidic residues" evidence="2">
    <location>
        <begin position="151"/>
        <end position="162"/>
    </location>
</feature>
<dbReference type="InterPro" id="IPR027417">
    <property type="entry name" value="P-loop_NTPase"/>
</dbReference>
<evidence type="ECO:0000256" key="1">
    <source>
        <dbReference type="ARBA" id="ARBA00022737"/>
    </source>
</evidence>
<evidence type="ECO:0000313" key="5">
    <source>
        <dbReference type="Proteomes" id="UP000307440"/>
    </source>
</evidence>